<dbReference type="InterPro" id="IPR050297">
    <property type="entry name" value="LipidA_mod_glycosyltrf_83"/>
</dbReference>
<evidence type="ECO:0000256" key="7">
    <source>
        <dbReference type="ARBA" id="ARBA00023136"/>
    </source>
</evidence>
<evidence type="ECO:0000256" key="6">
    <source>
        <dbReference type="ARBA" id="ARBA00022989"/>
    </source>
</evidence>
<comment type="subcellular location">
    <subcellularLocation>
        <location evidence="1">Cell membrane</location>
        <topology evidence="1">Multi-pass membrane protein</topology>
    </subcellularLocation>
</comment>
<organism evidence="9 10">
    <name type="scientific">Candidatus Chisholmbacteria bacterium RIFCSPHIGHO2_01_FULL_48_12</name>
    <dbReference type="NCBI Taxonomy" id="1797589"/>
    <lineage>
        <taxon>Bacteria</taxon>
        <taxon>Candidatus Chisholmiibacteriota</taxon>
    </lineage>
</organism>
<sequence length="488" mass="56024">MLASLIGLLAVLVRLPPIITEKILFHFDSARDWLWVRDLVLSQKLILVGPWSSLQGVFYGPLTYYLLAIFFVLFDGHPLGGSIYALIVNLAALILLYRFLKSRLSPVVGLIGLTLLAFAPLSLYVSNFIFQTNPSLILGVLILEPLYRLSRGDAQALPWIAVLASLGVQTNLFWVGFLLVYVAWLIFWLRLKLTWQLGIKTLMYFCIPLLPQAVFELRHGFLQTRSLFGFIQGENQSLGDWATLSSRLIQRPKLFWDLLQQSTGGVISLIALVWVITKKGHDKFLMALVALLGIFLIEAILFPAQFKIWYVYALIPIVVVITAVWLSGLNKALVIIYLVGFSLWNARGFLPDKAASGQDMKLFINQLEAVKTVIDWGGDETYAVYTYTGPIYDYPYQYLFWWQRQKSWRGPVEYSYLPGKHDYVRNKLIYDPPKKDAGMIFLIMEQDNPASDYRWETWLKAFWEYKLVDVKQLKSGVRIEKRVKIDRT</sequence>
<keyword evidence="7 8" id="KW-0472">Membrane</keyword>
<accession>A0A1G1VJV5</accession>
<evidence type="ECO:0000256" key="8">
    <source>
        <dbReference type="SAM" id="Phobius"/>
    </source>
</evidence>
<protein>
    <recommendedName>
        <fullName evidence="11">Glycosyltransferase RgtA/B/C/D-like domain-containing protein</fullName>
    </recommendedName>
</protein>
<feature type="transmembrane region" description="Helical" evidence="8">
    <location>
        <begin position="193"/>
        <end position="215"/>
    </location>
</feature>
<feature type="transmembrane region" description="Helical" evidence="8">
    <location>
        <begin position="283"/>
        <end position="302"/>
    </location>
</feature>
<dbReference type="GO" id="GO:0009103">
    <property type="term" value="P:lipopolysaccharide biosynthetic process"/>
    <property type="evidence" value="ECO:0007669"/>
    <property type="project" value="UniProtKB-ARBA"/>
</dbReference>
<evidence type="ECO:0000256" key="3">
    <source>
        <dbReference type="ARBA" id="ARBA00022676"/>
    </source>
</evidence>
<keyword evidence="3" id="KW-0328">Glycosyltransferase</keyword>
<evidence type="ECO:0000256" key="2">
    <source>
        <dbReference type="ARBA" id="ARBA00022475"/>
    </source>
</evidence>
<dbReference type="Proteomes" id="UP000177324">
    <property type="component" value="Unassembled WGS sequence"/>
</dbReference>
<feature type="transmembrane region" description="Helical" evidence="8">
    <location>
        <begin position="64"/>
        <end position="97"/>
    </location>
</feature>
<dbReference type="GO" id="GO:0016763">
    <property type="term" value="F:pentosyltransferase activity"/>
    <property type="evidence" value="ECO:0007669"/>
    <property type="project" value="TreeGrafter"/>
</dbReference>
<dbReference type="PANTHER" id="PTHR33908:SF11">
    <property type="entry name" value="MEMBRANE PROTEIN"/>
    <property type="match status" value="1"/>
</dbReference>
<dbReference type="EMBL" id="MHCH01000061">
    <property type="protein sequence ID" value="OGY15689.1"/>
    <property type="molecule type" value="Genomic_DNA"/>
</dbReference>
<keyword evidence="6 8" id="KW-1133">Transmembrane helix</keyword>
<evidence type="ECO:0000256" key="5">
    <source>
        <dbReference type="ARBA" id="ARBA00022692"/>
    </source>
</evidence>
<proteinExistence type="predicted"/>
<dbReference type="GO" id="GO:0005886">
    <property type="term" value="C:plasma membrane"/>
    <property type="evidence" value="ECO:0007669"/>
    <property type="project" value="UniProtKB-SubCell"/>
</dbReference>
<dbReference type="AlphaFoldDB" id="A0A1G1VJV5"/>
<feature type="transmembrane region" description="Helical" evidence="8">
    <location>
        <begin position="104"/>
        <end position="122"/>
    </location>
</feature>
<evidence type="ECO:0000313" key="9">
    <source>
        <dbReference type="EMBL" id="OGY15689.1"/>
    </source>
</evidence>
<evidence type="ECO:0000313" key="10">
    <source>
        <dbReference type="Proteomes" id="UP000177324"/>
    </source>
</evidence>
<feature type="transmembrane region" description="Helical" evidence="8">
    <location>
        <begin position="254"/>
        <end position="277"/>
    </location>
</feature>
<dbReference type="PANTHER" id="PTHR33908">
    <property type="entry name" value="MANNOSYLTRANSFERASE YKCB-RELATED"/>
    <property type="match status" value="1"/>
</dbReference>
<gene>
    <name evidence="9" type="ORF">A2784_03235</name>
</gene>
<evidence type="ECO:0000256" key="4">
    <source>
        <dbReference type="ARBA" id="ARBA00022679"/>
    </source>
</evidence>
<comment type="caution">
    <text evidence="9">The sequence shown here is derived from an EMBL/GenBank/DDBJ whole genome shotgun (WGS) entry which is preliminary data.</text>
</comment>
<keyword evidence="2" id="KW-1003">Cell membrane</keyword>
<evidence type="ECO:0008006" key="11">
    <source>
        <dbReference type="Google" id="ProtNLM"/>
    </source>
</evidence>
<keyword evidence="5 8" id="KW-0812">Transmembrane</keyword>
<evidence type="ECO:0000256" key="1">
    <source>
        <dbReference type="ARBA" id="ARBA00004651"/>
    </source>
</evidence>
<keyword evidence="4" id="KW-0808">Transferase</keyword>
<name>A0A1G1VJV5_9BACT</name>
<feature type="transmembrane region" description="Helical" evidence="8">
    <location>
        <begin position="159"/>
        <end position="187"/>
    </location>
</feature>
<feature type="transmembrane region" description="Helical" evidence="8">
    <location>
        <begin position="309"/>
        <end position="326"/>
    </location>
</feature>
<reference evidence="9 10" key="1">
    <citation type="journal article" date="2016" name="Nat. Commun.">
        <title>Thousands of microbial genomes shed light on interconnected biogeochemical processes in an aquifer system.</title>
        <authorList>
            <person name="Anantharaman K."/>
            <person name="Brown C.T."/>
            <person name="Hug L.A."/>
            <person name="Sharon I."/>
            <person name="Castelle C.J."/>
            <person name="Probst A.J."/>
            <person name="Thomas B.C."/>
            <person name="Singh A."/>
            <person name="Wilkins M.J."/>
            <person name="Karaoz U."/>
            <person name="Brodie E.L."/>
            <person name="Williams K.H."/>
            <person name="Hubbard S.S."/>
            <person name="Banfield J.F."/>
        </authorList>
    </citation>
    <scope>NUCLEOTIDE SEQUENCE [LARGE SCALE GENOMIC DNA]</scope>
</reference>